<evidence type="ECO:0000313" key="1">
    <source>
        <dbReference type="EMBL" id="KAJ6398205.1"/>
    </source>
</evidence>
<keyword evidence="2" id="KW-1185">Reference proteome</keyword>
<organism evidence="1 2">
    <name type="scientific">Salix suchowensis</name>
    <dbReference type="NCBI Taxonomy" id="1278906"/>
    <lineage>
        <taxon>Eukaryota</taxon>
        <taxon>Viridiplantae</taxon>
        <taxon>Streptophyta</taxon>
        <taxon>Embryophyta</taxon>
        <taxon>Tracheophyta</taxon>
        <taxon>Spermatophyta</taxon>
        <taxon>Magnoliopsida</taxon>
        <taxon>eudicotyledons</taxon>
        <taxon>Gunneridae</taxon>
        <taxon>Pentapetalae</taxon>
        <taxon>rosids</taxon>
        <taxon>fabids</taxon>
        <taxon>Malpighiales</taxon>
        <taxon>Salicaceae</taxon>
        <taxon>Saliceae</taxon>
        <taxon>Salix</taxon>
    </lineage>
</organism>
<name>A0ABQ9CHV4_9ROSI</name>
<dbReference type="EMBL" id="JAPFFI010000003">
    <property type="protein sequence ID" value="KAJ6398205.1"/>
    <property type="molecule type" value="Genomic_DNA"/>
</dbReference>
<comment type="caution">
    <text evidence="1">The sequence shown here is derived from an EMBL/GenBank/DDBJ whole genome shotgun (WGS) entry which is preliminary data.</text>
</comment>
<proteinExistence type="predicted"/>
<evidence type="ECO:0000313" key="2">
    <source>
        <dbReference type="Proteomes" id="UP001141253"/>
    </source>
</evidence>
<sequence>MSNLLAVYPLQSLSSEKVTSIRALQISGNLAVYCLGRFCQRQLLPCLLEKVLEYAYDLLTADNLGVCPPDMFVLYPFSFVYCSSCEYRRKNLLSLLLGIDYLCFFFHHQLSQSLTLRKKKSVRQYNNILDEAVKLFLEMYVSR</sequence>
<reference evidence="1" key="1">
    <citation type="submission" date="2022-10" db="EMBL/GenBank/DDBJ databases">
        <authorList>
            <person name="Hyden B.L."/>
            <person name="Feng K."/>
            <person name="Yates T."/>
            <person name="Jawdy S."/>
            <person name="Smart L.B."/>
            <person name="Muchero W."/>
        </authorList>
    </citation>
    <scope>NUCLEOTIDE SEQUENCE</scope>
    <source>
        <tissue evidence="1">Shoot tip</tissue>
    </source>
</reference>
<reference evidence="1" key="2">
    <citation type="journal article" date="2023" name="Int. J. Mol. Sci.">
        <title>De Novo Assembly and Annotation of 11 Diverse Shrub Willow (Salix) Genomes Reveals Novel Gene Organization in Sex-Linked Regions.</title>
        <authorList>
            <person name="Hyden B."/>
            <person name="Feng K."/>
            <person name="Yates T.B."/>
            <person name="Jawdy S."/>
            <person name="Cereghino C."/>
            <person name="Smart L.B."/>
            <person name="Muchero W."/>
        </authorList>
    </citation>
    <scope>NUCLEOTIDE SEQUENCE</scope>
    <source>
        <tissue evidence="1">Shoot tip</tissue>
    </source>
</reference>
<protein>
    <submittedName>
        <fullName evidence="1">Uncharacterized protein</fullName>
    </submittedName>
</protein>
<gene>
    <name evidence="1" type="ORF">OIU77_019082</name>
</gene>
<accession>A0ABQ9CHV4</accession>
<dbReference type="Proteomes" id="UP001141253">
    <property type="component" value="Chromosome 5"/>
</dbReference>